<keyword evidence="3" id="KW-0677">Repeat</keyword>
<keyword evidence="7" id="KW-1185">Reference proteome</keyword>
<evidence type="ECO:0000313" key="6">
    <source>
        <dbReference type="Ensembl" id="ENSEBUP00000026784.1"/>
    </source>
</evidence>
<evidence type="ECO:0000256" key="3">
    <source>
        <dbReference type="ARBA" id="ARBA00022737"/>
    </source>
</evidence>
<dbReference type="Proteomes" id="UP000694388">
    <property type="component" value="Unplaced"/>
</dbReference>
<reference evidence="6" key="1">
    <citation type="submission" date="2025-08" db="UniProtKB">
        <authorList>
            <consortium name="Ensembl"/>
        </authorList>
    </citation>
    <scope>IDENTIFICATION</scope>
</reference>
<reference evidence="6" key="2">
    <citation type="submission" date="2025-09" db="UniProtKB">
        <authorList>
            <consortium name="Ensembl"/>
        </authorList>
    </citation>
    <scope>IDENTIFICATION</scope>
</reference>
<evidence type="ECO:0000256" key="5">
    <source>
        <dbReference type="SAM" id="Coils"/>
    </source>
</evidence>
<sequence length="1273" mass="146695">MLWLERMLRIWAFHEQLQELCKKNIQNLNKTVKEHEDYQAALQDADAWLLCITHKLLAYEGKQDKDLDTVTQQLALHKAVMEEVICFKEQLDELQCKADQLTAASQEQRLPALEVQMKGIHDSYHAVFNSAERVLKNLETEFQSHMGYQDTMKQCQSWLTRAEQLGTTKAQILSVKQAKQHVKTLRITQEQGTAYLQLLDSISTPDDEATLKATKDVQQANEQLEEAQAKLSVTICAREELDRTVAELGNSFSEAAVLLKGLAEQPAMLGIESAENNLLQAQHVCKKAENFHTKLNEVSEQTKYLVEGDDTSGGQKGLAELETHWQELWQQANTLQVVRKEDLARSRDYHHSLNFVQEGLSNWFRHWNALNRTEIERTSVYIETLQQLKGHMEHEQNLLSGLKATRESVLKNLSPEDRELVHQKSENCEEQWTQLFSQIEKKIQLMVTAAEEYEHCKTKLKDLIFQLNVLKSSFSELGKKRLPDYSMEISKGLQKQHVTLNMQLKDIRQSLQSLFQESEKYMGSLAKAERQDLDDALSSCQKLYDSVSDSELQCYKYLCKIISERAQFMLQLRQLRGRLDQVRVKGNLEQAVALMPQHINKQIKACANVYSDLKENDGELQDLWQQLHAFINENDVEDMDLQIKLQELQHYYDSLMELLTQRRHELERCLALRSHFKADLDKVGYWLKQSDIVTFPEVCLMCTETELVGNLNKYDKIISEVPANENVLLSIQRNGQDIMPLLGQIDFAFLDEKLKMLPQHFREVVDLTKQRREVVLKSIKIRKEYSNLIKRINNKIAESDRHVVGFGKEPVGLSVEATAGKVENVKLVLKKLAELRPLLDKLHEKKEFLRGTGQPWLPEELVGLTNRVQRLRRQAECKLTDAEEVRTSQEMLQNLLKNVQELLETSRIKFVNLCEESQELDDQLKQYCVISNQVQATQGLLKQAQEELDHFPVELDRKSKETITLELQYWQEAIQALQQSVNCKTQECESLVIQRENYDTQFQHATALLQEMWEELQKPLSLGLRPFHVEEEIRRHELLQEELQSQLRIIMALSNHSPSQGVNDTEPISGDMQAKMKEIAQLDEQCQEASNRKMTILDGLLSERREFQRLSLAVSAWLDAVTAQIAPEGEGFDLEASAEALQKLEEVLLAEKDFMENIQQLENLAHSMEGSCSEESKQEMLRTLSSLSEQKGEVLGRAAAKQASLKSNMEVWKQYEHARQKVIMHLNTTETQLSQFSSSKPSTAQEATTKLQQQKGLVVLSWYLFPGIYNSRA</sequence>
<evidence type="ECO:0000256" key="4">
    <source>
        <dbReference type="ARBA" id="ARBA00023136"/>
    </source>
</evidence>
<accession>A0A8C4RAI8</accession>
<dbReference type="PANTHER" id="PTHR14514">
    <property type="entry name" value="PKA ANCHORING PROTEIN"/>
    <property type="match status" value="1"/>
</dbReference>
<organism evidence="6 7">
    <name type="scientific">Eptatretus burgeri</name>
    <name type="common">Inshore hagfish</name>
    <dbReference type="NCBI Taxonomy" id="7764"/>
    <lineage>
        <taxon>Eukaryota</taxon>
        <taxon>Metazoa</taxon>
        <taxon>Chordata</taxon>
        <taxon>Craniata</taxon>
        <taxon>Vertebrata</taxon>
        <taxon>Cyclostomata</taxon>
        <taxon>Myxini</taxon>
        <taxon>Myxiniformes</taxon>
        <taxon>Myxinidae</taxon>
        <taxon>Eptatretinae</taxon>
        <taxon>Eptatretus</taxon>
    </lineage>
</organism>
<keyword evidence="5" id="KW-0175">Coiled coil</keyword>
<dbReference type="InterPro" id="IPR018159">
    <property type="entry name" value="Spectrin/alpha-actinin"/>
</dbReference>
<keyword evidence="2" id="KW-0597">Phosphoprotein</keyword>
<evidence type="ECO:0000313" key="7">
    <source>
        <dbReference type="Proteomes" id="UP000694388"/>
    </source>
</evidence>
<dbReference type="SMART" id="SM00150">
    <property type="entry name" value="SPEC"/>
    <property type="match status" value="4"/>
</dbReference>
<dbReference type="GeneTree" id="ENSGT01100000266994"/>
<evidence type="ECO:0000256" key="2">
    <source>
        <dbReference type="ARBA" id="ARBA00022553"/>
    </source>
</evidence>
<comment type="subcellular location">
    <subcellularLocation>
        <location evidence="1">Endomembrane system</location>
    </subcellularLocation>
</comment>
<proteinExistence type="predicted"/>
<dbReference type="AlphaFoldDB" id="A0A8C4RAI8"/>
<dbReference type="PANTHER" id="PTHR14514:SF7">
    <property type="entry name" value="KASH DOMAIN-CONTAINING PROTEIN"/>
    <property type="match status" value="1"/>
</dbReference>
<feature type="coiled-coil region" evidence="5">
    <location>
        <begin position="210"/>
        <end position="237"/>
    </location>
</feature>
<dbReference type="Gene3D" id="1.20.58.60">
    <property type="match status" value="4"/>
</dbReference>
<keyword evidence="4" id="KW-0472">Membrane</keyword>
<name>A0A8C4RAI8_EPTBU</name>
<evidence type="ECO:0000256" key="1">
    <source>
        <dbReference type="ARBA" id="ARBA00004308"/>
    </source>
</evidence>
<protein>
    <submittedName>
        <fullName evidence="6">Uncharacterized protein</fullName>
    </submittedName>
</protein>
<dbReference type="Ensembl" id="ENSEBUT00000027360.1">
    <property type="protein sequence ID" value="ENSEBUP00000026784.1"/>
    <property type="gene ID" value="ENSEBUG00000016494.1"/>
</dbReference>
<dbReference type="SUPFAM" id="SSF46966">
    <property type="entry name" value="Spectrin repeat"/>
    <property type="match status" value="5"/>
</dbReference>